<dbReference type="PANTHER" id="PTHR43581">
    <property type="entry name" value="ATP/GTP PHOSPHATASE"/>
    <property type="match status" value="1"/>
</dbReference>
<protein>
    <submittedName>
        <fullName evidence="2">AAA family ATPase</fullName>
    </submittedName>
    <submittedName>
        <fullName evidence="3">ATP-binding protein</fullName>
    </submittedName>
</protein>
<gene>
    <name evidence="2" type="ORF">BCS92_19380</name>
    <name evidence="3" type="ORF">FC057_20425</name>
</gene>
<name>A0A2N7NFC2_9VIBR</name>
<dbReference type="InterPro" id="IPR003593">
    <property type="entry name" value="AAA+_ATPase"/>
</dbReference>
<dbReference type="SMART" id="SM00382">
    <property type="entry name" value="AAA"/>
    <property type="match status" value="1"/>
</dbReference>
<dbReference type="InterPro" id="IPR027417">
    <property type="entry name" value="P-loop_NTPase"/>
</dbReference>
<dbReference type="SUPFAM" id="SSF52540">
    <property type="entry name" value="P-loop containing nucleoside triphosphate hydrolases"/>
    <property type="match status" value="1"/>
</dbReference>
<reference evidence="4" key="1">
    <citation type="submission" date="2016-07" db="EMBL/GenBank/DDBJ databases">
        <title>Nontailed viruses are major unrecognized killers of bacteria in the ocean.</title>
        <authorList>
            <person name="Kauffman K."/>
            <person name="Hussain F."/>
            <person name="Yang J."/>
            <person name="Arevalo P."/>
            <person name="Brown J."/>
            <person name="Cutler M."/>
            <person name="Kelly L."/>
            <person name="Polz M.F."/>
        </authorList>
    </citation>
    <scope>NUCLEOTIDE SEQUENCE [LARGE SCALE GENOMIC DNA]</scope>
    <source>
        <strain evidence="4">10N.222.48.A2</strain>
    </source>
</reference>
<dbReference type="Gene3D" id="3.40.50.300">
    <property type="entry name" value="P-loop containing nucleotide triphosphate hydrolases"/>
    <property type="match status" value="1"/>
</dbReference>
<dbReference type="EMBL" id="SYVV01000038">
    <property type="protein sequence ID" value="TKG28872.1"/>
    <property type="molecule type" value="Genomic_DNA"/>
</dbReference>
<evidence type="ECO:0000313" key="2">
    <source>
        <dbReference type="EMBL" id="PMP11907.1"/>
    </source>
</evidence>
<dbReference type="EMBL" id="MDBP01000057">
    <property type="protein sequence ID" value="PMP11907.1"/>
    <property type="molecule type" value="Genomic_DNA"/>
</dbReference>
<evidence type="ECO:0000313" key="5">
    <source>
        <dbReference type="Proteomes" id="UP000308018"/>
    </source>
</evidence>
<dbReference type="Proteomes" id="UP000235579">
    <property type="component" value="Unassembled WGS sequence"/>
</dbReference>
<keyword evidence="3" id="KW-0547">Nucleotide-binding</keyword>
<sequence>MSGYLTKIKTKIPYSDKEVDIDVNGKTLILTGGNGCGKTQLLNYLYEKLNDRIVKKDNTSLEQLERSKISYEEILEREGPANQSYDSWARELKNIVQKIEEANQPPITLSDLEGFVLKHKDFQALLISFEAGRKSDILKPSSVRSLSSLKEKDLHSVTRPHQSQTASSLFEEFLVTSIANQAFSESKKINNDPEEAERINKWFIKLESDLQSLFEDEELRLVFQSDSFSFEVHQPHKEPYTFQSLSSGFSSIMAVYADLITKVSLRLIDPDALTGIVLIDEIDAHLHVSLQKKILAFLKNAFPKVQFIVTTHSPFVVSSVDDAVIYDLSKREQVEDLSMYSYESVLEGLFGVLPISSLLQKNIETLAKSLERHPIDVKEIQSLLEKLPEDEDSLDSESLYFVNSAKLAISKAKR</sequence>
<keyword evidence="3" id="KW-0067">ATP-binding</keyword>
<dbReference type="InterPro" id="IPR051396">
    <property type="entry name" value="Bact_Antivir_Def_Nuclease"/>
</dbReference>
<evidence type="ECO:0000259" key="1">
    <source>
        <dbReference type="SMART" id="SM00382"/>
    </source>
</evidence>
<dbReference type="PANTHER" id="PTHR43581:SF2">
    <property type="entry name" value="EXCINUCLEASE ATPASE SUBUNIT"/>
    <property type="match status" value="1"/>
</dbReference>
<dbReference type="GO" id="GO:0016887">
    <property type="term" value="F:ATP hydrolysis activity"/>
    <property type="evidence" value="ECO:0007669"/>
    <property type="project" value="InterPro"/>
</dbReference>
<dbReference type="AlphaFoldDB" id="A0A2N7NFC2"/>
<proteinExistence type="predicted"/>
<feature type="domain" description="AAA+ ATPase" evidence="1">
    <location>
        <begin position="24"/>
        <end position="338"/>
    </location>
</feature>
<dbReference type="Pfam" id="PF13304">
    <property type="entry name" value="AAA_21"/>
    <property type="match status" value="1"/>
</dbReference>
<comment type="caution">
    <text evidence="2">The sequence shown here is derived from an EMBL/GenBank/DDBJ whole genome shotgun (WGS) entry which is preliminary data.</text>
</comment>
<dbReference type="RefSeq" id="WP_102258126.1">
    <property type="nucleotide sequence ID" value="NZ_MDBP01000057.1"/>
</dbReference>
<reference evidence="2" key="3">
    <citation type="journal article" date="2018" name="Nature">
        <title>A major lineage of non-tailed dsDNA viruses as unrecognized killers of marine bacteria.</title>
        <authorList>
            <person name="Kauffman K.M."/>
            <person name="Hussain F.A."/>
            <person name="Yang J."/>
            <person name="Arevalo P."/>
            <person name="Brown J.M."/>
            <person name="Chang W.K."/>
            <person name="VanInsberghe D."/>
            <person name="Elsherbini J."/>
            <person name="Sharma R.S."/>
            <person name="Cutler M.B."/>
            <person name="Kelly L."/>
            <person name="Polz M.F."/>
        </authorList>
    </citation>
    <scope>NUCLEOTIDE SEQUENCE</scope>
    <source>
        <strain evidence="2">10N.222.48.A2</strain>
    </source>
</reference>
<evidence type="ECO:0000313" key="3">
    <source>
        <dbReference type="EMBL" id="TKG28872.1"/>
    </source>
</evidence>
<reference evidence="3 5" key="4">
    <citation type="submission" date="2019-04" db="EMBL/GenBank/DDBJ databases">
        <title>A reverse ecology approach based on a biological definition of microbial populations.</title>
        <authorList>
            <person name="Arevalo P."/>
            <person name="Vaninsberghe D."/>
            <person name="Elsherbini J."/>
            <person name="Gore J."/>
            <person name="Polz M."/>
        </authorList>
    </citation>
    <scope>NUCLEOTIDE SEQUENCE [LARGE SCALE GENOMIC DNA]</scope>
    <source>
        <strain evidence="3 5">10N.222.45.A8</strain>
    </source>
</reference>
<accession>A0A2N7NFC2</accession>
<dbReference type="InterPro" id="IPR003959">
    <property type="entry name" value="ATPase_AAA_core"/>
</dbReference>
<dbReference type="GO" id="GO:0005524">
    <property type="term" value="F:ATP binding"/>
    <property type="evidence" value="ECO:0007669"/>
    <property type="project" value="UniProtKB-KW"/>
</dbReference>
<dbReference type="Proteomes" id="UP000308018">
    <property type="component" value="Unassembled WGS sequence"/>
</dbReference>
<evidence type="ECO:0000313" key="4">
    <source>
        <dbReference type="Proteomes" id="UP000235579"/>
    </source>
</evidence>
<organism evidence="2 4">
    <name type="scientific">Vibrio tasmaniensis</name>
    <dbReference type="NCBI Taxonomy" id="212663"/>
    <lineage>
        <taxon>Bacteria</taxon>
        <taxon>Pseudomonadati</taxon>
        <taxon>Pseudomonadota</taxon>
        <taxon>Gammaproteobacteria</taxon>
        <taxon>Vibrionales</taxon>
        <taxon>Vibrionaceae</taxon>
        <taxon>Vibrio</taxon>
    </lineage>
</organism>
<reference evidence="2" key="2">
    <citation type="submission" date="2016-07" db="EMBL/GenBank/DDBJ databases">
        <authorList>
            <person name="Wan K."/>
            <person name="Booth B."/>
            <person name="Spirohn K."/>
            <person name="Hao T."/>
            <person name="Hu Y."/>
            <person name="Calderwood M."/>
            <person name="Hill D."/>
            <person name="Mohr S."/>
            <person name="Vidal M."/>
            <person name="Celniker S."/>
            <person name="Perrimon N."/>
        </authorList>
    </citation>
    <scope>NUCLEOTIDE SEQUENCE</scope>
    <source>
        <strain evidence="2">10N.222.48.A2</strain>
    </source>
</reference>